<dbReference type="InterPro" id="IPR022764">
    <property type="entry name" value="Peptidase_S54_rhomboid_dom"/>
</dbReference>
<keyword evidence="6 9" id="KW-1133">Transmembrane helix</keyword>
<feature type="domain" description="Peptidase S54 rhomboid" evidence="10">
    <location>
        <begin position="57"/>
        <end position="206"/>
    </location>
</feature>
<feature type="transmembrane region" description="Helical" evidence="9">
    <location>
        <begin position="100"/>
        <end position="122"/>
    </location>
</feature>
<feature type="transmembrane region" description="Helical" evidence="9">
    <location>
        <begin position="18"/>
        <end position="37"/>
    </location>
</feature>
<evidence type="ECO:0000256" key="3">
    <source>
        <dbReference type="ARBA" id="ARBA00022670"/>
    </source>
</evidence>
<dbReference type="GO" id="GO:0008233">
    <property type="term" value="F:peptidase activity"/>
    <property type="evidence" value="ECO:0007669"/>
    <property type="project" value="UniProtKB-KW"/>
</dbReference>
<feature type="transmembrane region" description="Helical" evidence="9">
    <location>
        <begin position="128"/>
        <end position="148"/>
    </location>
</feature>
<evidence type="ECO:0000256" key="8">
    <source>
        <dbReference type="SAM" id="MobiDB-lite"/>
    </source>
</evidence>
<accession>A0ABZ2LQP0</accession>
<feature type="transmembrane region" description="Helical" evidence="9">
    <location>
        <begin position="160"/>
        <end position="184"/>
    </location>
</feature>
<gene>
    <name evidence="11" type="ORF">LZC94_26865</name>
</gene>
<dbReference type="PANTHER" id="PTHR43066">
    <property type="entry name" value="RHOMBOID-RELATED PROTEIN"/>
    <property type="match status" value="1"/>
</dbReference>
<evidence type="ECO:0000256" key="7">
    <source>
        <dbReference type="ARBA" id="ARBA00023136"/>
    </source>
</evidence>
<name>A0ABZ2LQP0_9BACT</name>
<keyword evidence="3 11" id="KW-0645">Protease</keyword>
<evidence type="ECO:0000256" key="2">
    <source>
        <dbReference type="ARBA" id="ARBA00009045"/>
    </source>
</evidence>
<dbReference type="InterPro" id="IPR035952">
    <property type="entry name" value="Rhomboid-like_sf"/>
</dbReference>
<dbReference type="EMBL" id="CP089984">
    <property type="protein sequence ID" value="WXB11475.1"/>
    <property type="molecule type" value="Genomic_DNA"/>
</dbReference>
<reference evidence="11 12" key="1">
    <citation type="submission" date="2021-12" db="EMBL/GenBank/DDBJ databases">
        <title>Discovery of the Pendulisporaceae a myxobacterial family with distinct sporulation behavior and unique specialized metabolism.</title>
        <authorList>
            <person name="Garcia R."/>
            <person name="Popoff A."/>
            <person name="Bader C.D."/>
            <person name="Loehr J."/>
            <person name="Walesch S."/>
            <person name="Walt C."/>
            <person name="Boldt J."/>
            <person name="Bunk B."/>
            <person name="Haeckl F.J.F.P.J."/>
            <person name="Gunesch A.P."/>
            <person name="Birkelbach J."/>
            <person name="Nuebel U."/>
            <person name="Pietschmann T."/>
            <person name="Bach T."/>
            <person name="Mueller R."/>
        </authorList>
    </citation>
    <scope>NUCLEOTIDE SEQUENCE [LARGE SCALE GENOMIC DNA]</scope>
    <source>
        <strain evidence="11 12">MSr11954</strain>
    </source>
</reference>
<keyword evidence="12" id="KW-1185">Reference proteome</keyword>
<dbReference type="Gene3D" id="1.20.1540.10">
    <property type="entry name" value="Rhomboid-like"/>
    <property type="match status" value="1"/>
</dbReference>
<evidence type="ECO:0000256" key="5">
    <source>
        <dbReference type="ARBA" id="ARBA00022801"/>
    </source>
</evidence>
<dbReference type="Proteomes" id="UP001370348">
    <property type="component" value="Chromosome"/>
</dbReference>
<feature type="transmembrane region" description="Helical" evidence="9">
    <location>
        <begin position="196"/>
        <end position="217"/>
    </location>
</feature>
<dbReference type="GO" id="GO:0006508">
    <property type="term" value="P:proteolysis"/>
    <property type="evidence" value="ECO:0007669"/>
    <property type="project" value="UniProtKB-KW"/>
</dbReference>
<keyword evidence="4 9" id="KW-0812">Transmembrane</keyword>
<dbReference type="SUPFAM" id="SSF144091">
    <property type="entry name" value="Rhomboid-like"/>
    <property type="match status" value="1"/>
</dbReference>
<keyword evidence="5" id="KW-0378">Hydrolase</keyword>
<keyword evidence="7 9" id="KW-0472">Membrane</keyword>
<dbReference type="Pfam" id="PF01694">
    <property type="entry name" value="Rhomboid"/>
    <property type="match status" value="1"/>
</dbReference>
<comment type="subcellular location">
    <subcellularLocation>
        <location evidence="1">Membrane</location>
        <topology evidence="1">Multi-pass membrane protein</topology>
    </subcellularLocation>
</comment>
<feature type="region of interest" description="Disordered" evidence="8">
    <location>
        <begin position="234"/>
        <end position="278"/>
    </location>
</feature>
<feature type="transmembrane region" description="Helical" evidence="9">
    <location>
        <begin position="73"/>
        <end position="88"/>
    </location>
</feature>
<evidence type="ECO:0000313" key="12">
    <source>
        <dbReference type="Proteomes" id="UP001370348"/>
    </source>
</evidence>
<evidence type="ECO:0000256" key="4">
    <source>
        <dbReference type="ARBA" id="ARBA00022692"/>
    </source>
</evidence>
<evidence type="ECO:0000256" key="1">
    <source>
        <dbReference type="ARBA" id="ARBA00004141"/>
    </source>
</evidence>
<organism evidence="11 12">
    <name type="scientific">Pendulispora albinea</name>
    <dbReference type="NCBI Taxonomy" id="2741071"/>
    <lineage>
        <taxon>Bacteria</taxon>
        <taxon>Pseudomonadati</taxon>
        <taxon>Myxococcota</taxon>
        <taxon>Myxococcia</taxon>
        <taxon>Myxococcales</taxon>
        <taxon>Sorangiineae</taxon>
        <taxon>Pendulisporaceae</taxon>
        <taxon>Pendulispora</taxon>
    </lineage>
</organism>
<evidence type="ECO:0000313" key="11">
    <source>
        <dbReference type="EMBL" id="WXB11475.1"/>
    </source>
</evidence>
<evidence type="ECO:0000259" key="10">
    <source>
        <dbReference type="Pfam" id="PF01694"/>
    </source>
</evidence>
<comment type="similarity">
    <text evidence="2">Belongs to the peptidase S54 family.</text>
</comment>
<protein>
    <submittedName>
        <fullName evidence="11">Rhomboid family intramembrane serine protease</fullName>
    </submittedName>
</protein>
<dbReference type="RefSeq" id="WP_394821095.1">
    <property type="nucleotide sequence ID" value="NZ_CP089984.1"/>
</dbReference>
<sequence>MDERVTLALPRPGPGLKALLLVVGALGILEAIAYSYIPGGRSFFLALACSTDDVLNGQIWRPFTAGLLTRPDALGHLLFTLVMLYFLSPDLERRWGTWRFLRFVGAAMVFGFVLSMGIDAAIPGGTRALHPPIMYGAGAAIAAIAIAWSKLNAQAQVRLFFFIPVSGKQFFWVTIGFCLLGIVYPDGVPEGMLSPFGGVLVGILLGGTPSLLRQAYLRIKLGLLRRRVGAPAIPLSPPSTKGKSNPPRRGAPLLRVVQGGADDELRKRRPPKDKRYLN</sequence>
<evidence type="ECO:0000256" key="6">
    <source>
        <dbReference type="ARBA" id="ARBA00022989"/>
    </source>
</evidence>
<evidence type="ECO:0000256" key="9">
    <source>
        <dbReference type="SAM" id="Phobius"/>
    </source>
</evidence>
<proteinExistence type="inferred from homology"/>
<dbReference type="PANTHER" id="PTHR43066:SF1">
    <property type="entry name" value="RHOMBOID PROTEIN 2"/>
    <property type="match status" value="1"/>
</dbReference>